<sequence length="79" mass="8733">MSCSTTQRTFFKDLQQLYKTVEASTDGQATILGIDETAVTVSLRPKYGCNAHAEFVLRVSAFHSSCNTTLRNTFLAIIL</sequence>
<gene>
    <name evidence="1" type="ORF">EgrG_001154700</name>
</gene>
<dbReference type="WBParaSite" id="EgrG_001154700">
    <property type="protein sequence ID" value="EgrG_001154700"/>
    <property type="gene ID" value="EgrG_001154700"/>
</dbReference>
<accession>U6FQM7</accession>
<dbReference type="Proteomes" id="UP000492820">
    <property type="component" value="Unassembled WGS sequence"/>
</dbReference>
<organism evidence="1">
    <name type="scientific">Echinococcus granulosus</name>
    <name type="common">Hydatid tapeworm</name>
    <dbReference type="NCBI Taxonomy" id="6210"/>
    <lineage>
        <taxon>Eukaryota</taxon>
        <taxon>Metazoa</taxon>
        <taxon>Spiralia</taxon>
        <taxon>Lophotrochozoa</taxon>
        <taxon>Platyhelminthes</taxon>
        <taxon>Cestoda</taxon>
        <taxon>Eucestoda</taxon>
        <taxon>Cyclophyllidea</taxon>
        <taxon>Taeniidae</taxon>
        <taxon>Echinococcus</taxon>
        <taxon>Echinococcus granulosus group</taxon>
    </lineage>
</organism>
<protein>
    <submittedName>
        <fullName evidence="3">Transposase</fullName>
    </submittedName>
</protein>
<reference evidence="3" key="2">
    <citation type="submission" date="2020-10" db="UniProtKB">
        <authorList>
            <consortium name="WormBaseParasite"/>
        </authorList>
    </citation>
    <scope>IDENTIFICATION</scope>
</reference>
<proteinExistence type="predicted"/>
<dbReference type="AlphaFoldDB" id="U6FQM7"/>
<evidence type="ECO:0000313" key="3">
    <source>
        <dbReference type="WBParaSite" id="EgrG_001154700"/>
    </source>
</evidence>
<dbReference type="OrthoDB" id="6268503at2759"/>
<evidence type="ECO:0000313" key="2">
    <source>
        <dbReference type="Proteomes" id="UP000492820"/>
    </source>
</evidence>
<evidence type="ECO:0000313" key="1">
    <source>
        <dbReference type="EMBL" id="CDI70160.1"/>
    </source>
</evidence>
<reference evidence="1 2" key="1">
    <citation type="journal article" date="2013" name="Nature">
        <title>The genomes of four tapeworm species reveal adaptations to parasitism.</title>
        <authorList>
            <person name="Tsai I.J."/>
            <person name="Zarowiecki M."/>
            <person name="Holroyd N."/>
            <person name="Garciarrubio A."/>
            <person name="Sanchez-Flores A."/>
            <person name="Brooks K.L."/>
            <person name="Tracey A."/>
            <person name="Bobes R.J."/>
            <person name="Fragoso G."/>
            <person name="Sciutto E."/>
            <person name="Aslett M."/>
            <person name="Beasley H."/>
            <person name="Bennett H.M."/>
            <person name="Cai J."/>
            <person name="Camicia F."/>
            <person name="Clark R."/>
            <person name="Cucher M."/>
            <person name="De Silva N."/>
            <person name="Day T.A."/>
            <person name="Deplazes P."/>
            <person name="Estrada K."/>
            <person name="Fernandez C."/>
            <person name="Holland P.W."/>
            <person name="Hou J."/>
            <person name="Hu S."/>
            <person name="Huckvale T."/>
            <person name="Hung S.S."/>
            <person name="Kamenetzky L."/>
            <person name="Keane J.A."/>
            <person name="Kiss F."/>
            <person name="Koziol U."/>
            <person name="Lambert O."/>
            <person name="Liu K."/>
            <person name="Luo X."/>
            <person name="Luo Y."/>
            <person name="Macchiaroli N."/>
            <person name="Nichol S."/>
            <person name="Paps J."/>
            <person name="Parkinson J."/>
            <person name="Pouchkina-Stantcheva N."/>
            <person name="Riddiford N."/>
            <person name="Rosenzvit M."/>
            <person name="Salinas G."/>
            <person name="Wasmuth J.D."/>
            <person name="Zamanian M."/>
            <person name="Zheng Y."/>
            <person name="Cai X."/>
            <person name="Soberon X."/>
            <person name="Olson P.D."/>
            <person name="Laclette J.P."/>
            <person name="Brehm K."/>
            <person name="Berriman M."/>
            <person name="Garciarrubio A."/>
            <person name="Bobes R.J."/>
            <person name="Fragoso G."/>
            <person name="Sanchez-Flores A."/>
            <person name="Estrada K."/>
            <person name="Cevallos M.A."/>
            <person name="Morett E."/>
            <person name="Gonzalez V."/>
            <person name="Portillo T."/>
            <person name="Ochoa-Leyva A."/>
            <person name="Jose M.V."/>
            <person name="Sciutto E."/>
            <person name="Landa A."/>
            <person name="Jimenez L."/>
            <person name="Valdes V."/>
            <person name="Carrero J.C."/>
            <person name="Larralde C."/>
            <person name="Morales-Montor J."/>
            <person name="Limon-Lason J."/>
            <person name="Soberon X."/>
            <person name="Laclette J.P."/>
        </authorList>
    </citation>
    <scope>NUCLEOTIDE SEQUENCE [LARGE SCALE GENOMIC DNA]</scope>
</reference>
<name>U6FQM7_ECHGR</name>
<dbReference type="EMBL" id="CBLN010003784">
    <property type="protein sequence ID" value="CDI70160.1"/>
    <property type="molecule type" value="Genomic_DNA"/>
</dbReference>